<evidence type="ECO:0000256" key="2">
    <source>
        <dbReference type="ARBA" id="ARBA00022801"/>
    </source>
</evidence>
<dbReference type="RefSeq" id="WP_106660253.1">
    <property type="nucleotide sequence ID" value="NZ_PJEO01000049.1"/>
</dbReference>
<accession>A0A2N3HHQ4</accession>
<dbReference type="GO" id="GO:0033389">
    <property type="term" value="P:putrescine biosynthetic process from arginine, via agmatine"/>
    <property type="evidence" value="ECO:0007669"/>
    <property type="project" value="TreeGrafter"/>
</dbReference>
<dbReference type="SUPFAM" id="SSF52768">
    <property type="entry name" value="Arginase/deacetylase"/>
    <property type="match status" value="1"/>
</dbReference>
<dbReference type="PANTHER" id="PTHR11358">
    <property type="entry name" value="ARGINASE/AGMATINASE"/>
    <property type="match status" value="1"/>
</dbReference>
<dbReference type="Pfam" id="PF00491">
    <property type="entry name" value="Arginase"/>
    <property type="match status" value="1"/>
</dbReference>
<dbReference type="GO" id="GO:0046872">
    <property type="term" value="F:metal ion binding"/>
    <property type="evidence" value="ECO:0007669"/>
    <property type="project" value="UniProtKB-KW"/>
</dbReference>
<name>A0A2N3HHQ4_9FLAO</name>
<evidence type="ECO:0000313" key="4">
    <source>
        <dbReference type="EMBL" id="PKQ44510.1"/>
    </source>
</evidence>
<dbReference type="PANTHER" id="PTHR11358:SF26">
    <property type="entry name" value="GUANIDINO ACID HYDROLASE, MITOCHONDRIAL"/>
    <property type="match status" value="1"/>
</dbReference>
<evidence type="ECO:0000313" key="5">
    <source>
        <dbReference type="Proteomes" id="UP000233435"/>
    </source>
</evidence>
<keyword evidence="1" id="KW-0479">Metal-binding</keyword>
<reference evidence="4 5" key="1">
    <citation type="submission" date="2017-12" db="EMBL/GenBank/DDBJ databases">
        <title>Confluentibacter flavum sp. nov., isolated from the saline lake.</title>
        <authorList>
            <person name="Yu L."/>
        </authorList>
    </citation>
    <scope>NUCLEOTIDE SEQUENCE [LARGE SCALE GENOMIC DNA]</scope>
    <source>
        <strain evidence="4 5">3B</strain>
    </source>
</reference>
<dbReference type="InterPro" id="IPR023696">
    <property type="entry name" value="Ureohydrolase_dom_sf"/>
</dbReference>
<dbReference type="CDD" id="cd09988">
    <property type="entry name" value="Formimidoylglutamase"/>
    <property type="match status" value="1"/>
</dbReference>
<dbReference type="Proteomes" id="UP000233435">
    <property type="component" value="Unassembled WGS sequence"/>
</dbReference>
<dbReference type="InterPro" id="IPR006035">
    <property type="entry name" value="Ureohydrolase"/>
</dbReference>
<dbReference type="EMBL" id="PJEO01000049">
    <property type="protein sequence ID" value="PKQ44510.1"/>
    <property type="molecule type" value="Genomic_DNA"/>
</dbReference>
<dbReference type="GO" id="GO:0008783">
    <property type="term" value="F:agmatinase activity"/>
    <property type="evidence" value="ECO:0007669"/>
    <property type="project" value="TreeGrafter"/>
</dbReference>
<evidence type="ECO:0000256" key="1">
    <source>
        <dbReference type="ARBA" id="ARBA00022723"/>
    </source>
</evidence>
<proteinExistence type="inferred from homology"/>
<comment type="similarity">
    <text evidence="3">Belongs to the arginase family.</text>
</comment>
<dbReference type="AlphaFoldDB" id="A0A2N3HHQ4"/>
<comment type="caution">
    <text evidence="4">The sequence shown here is derived from an EMBL/GenBank/DDBJ whole genome shotgun (WGS) entry which is preliminary data.</text>
</comment>
<gene>
    <name evidence="4" type="ORF">CSW08_12715</name>
</gene>
<organism evidence="4 5">
    <name type="scientific">Confluentibacter flavum</name>
    <dbReference type="NCBI Taxonomy" id="1909700"/>
    <lineage>
        <taxon>Bacteria</taxon>
        <taxon>Pseudomonadati</taxon>
        <taxon>Bacteroidota</taxon>
        <taxon>Flavobacteriia</taxon>
        <taxon>Flavobacteriales</taxon>
        <taxon>Flavobacteriaceae</taxon>
        <taxon>Confluentibacter</taxon>
    </lineage>
</organism>
<dbReference type="OrthoDB" id="931936at2"/>
<dbReference type="Gene3D" id="3.40.800.10">
    <property type="entry name" value="Ureohydrolase domain"/>
    <property type="match status" value="1"/>
</dbReference>
<keyword evidence="2" id="KW-0378">Hydrolase</keyword>
<evidence type="ECO:0000256" key="3">
    <source>
        <dbReference type="PROSITE-ProRule" id="PRU00742"/>
    </source>
</evidence>
<protein>
    <submittedName>
        <fullName evidence="4">Arginase</fullName>
    </submittedName>
</protein>
<sequence>MNFNFLSPVPDFVLAHNQLLSPQALGRKLRIHSAQKGIPDLEGVTIAILGVLENRNDINYLGEEFKLNDIRKSLYALYPGSWTTTIADLGDINKGESVEDTYFALKTTIAILIKKRIIPIIIGGSQDLTYANYRAYDDLIPMVNIVSVDCSFNLGDSSKPIKNNSFVGKIILDEPYNLFNYANVGYQTYFNSQEEIDLMDKLYFESYRLGQVSKDITIVEPVMRDANMVSIDLSCVKGAEVSLNQKLSPNGLDGKEICAISRYAGISNKVSSIGIYEYKPSKDDEITSMLIAQIIWYFIEGVNFRVKDDIFLDEKSFQKFITLVDTEELVFYKSNKTGRWWIEIPFLSEVNNKLKRHTLLPCMHQDYLDACSNKVPNRWYKALQRNSL</sequence>
<keyword evidence="5" id="KW-1185">Reference proteome</keyword>
<dbReference type="PROSITE" id="PS51409">
    <property type="entry name" value="ARGINASE_2"/>
    <property type="match status" value="1"/>
</dbReference>